<gene>
    <name evidence="8" type="ORF">K7862_32905</name>
</gene>
<evidence type="ECO:0000256" key="2">
    <source>
        <dbReference type="ARBA" id="ARBA00022748"/>
    </source>
</evidence>
<evidence type="ECO:0000256" key="3">
    <source>
        <dbReference type="ARBA" id="ARBA00022968"/>
    </source>
</evidence>
<dbReference type="Proteomes" id="UP000778578">
    <property type="component" value="Unassembled WGS sequence"/>
</dbReference>
<dbReference type="InterPro" id="IPR013766">
    <property type="entry name" value="Thioredoxin_domain"/>
</dbReference>
<keyword evidence="4" id="KW-1015">Disulfide bond</keyword>
<evidence type="ECO:0000256" key="6">
    <source>
        <dbReference type="SAM" id="SignalP"/>
    </source>
</evidence>
<evidence type="ECO:0000259" key="7">
    <source>
        <dbReference type="PROSITE" id="PS51352"/>
    </source>
</evidence>
<keyword evidence="5" id="KW-0676">Redox-active center</keyword>
<feature type="chain" id="PRO_5046583229" evidence="6">
    <location>
        <begin position="25"/>
        <end position="202"/>
    </location>
</feature>
<keyword evidence="6" id="KW-0732">Signal</keyword>
<evidence type="ECO:0000313" key="8">
    <source>
        <dbReference type="EMBL" id="MBY8882402.1"/>
    </source>
</evidence>
<evidence type="ECO:0000256" key="4">
    <source>
        <dbReference type="ARBA" id="ARBA00023157"/>
    </source>
</evidence>
<keyword evidence="2" id="KW-0201">Cytochrome c-type biogenesis</keyword>
<feature type="signal peptide" evidence="6">
    <location>
        <begin position="1"/>
        <end position="24"/>
    </location>
</feature>
<evidence type="ECO:0000256" key="1">
    <source>
        <dbReference type="ARBA" id="ARBA00004196"/>
    </source>
</evidence>
<evidence type="ECO:0000313" key="9">
    <source>
        <dbReference type="Proteomes" id="UP000778578"/>
    </source>
</evidence>
<dbReference type="PANTHER" id="PTHR42852">
    <property type="entry name" value="THIOL:DISULFIDE INTERCHANGE PROTEIN DSBE"/>
    <property type="match status" value="1"/>
</dbReference>
<name>A0ABS7QGV7_9ACTN</name>
<dbReference type="InterPro" id="IPR000866">
    <property type="entry name" value="AhpC/TSA"/>
</dbReference>
<comment type="subcellular location">
    <subcellularLocation>
        <location evidence="1">Cell envelope</location>
    </subcellularLocation>
</comment>
<accession>A0ABS7QGV7</accession>
<keyword evidence="3" id="KW-0735">Signal-anchor</keyword>
<dbReference type="PROSITE" id="PS51352">
    <property type="entry name" value="THIOREDOXIN_2"/>
    <property type="match status" value="1"/>
</dbReference>
<proteinExistence type="predicted"/>
<dbReference type="EMBL" id="JAINZZ010000072">
    <property type="protein sequence ID" value="MBY8882402.1"/>
    <property type="molecule type" value="Genomic_DNA"/>
</dbReference>
<dbReference type="Pfam" id="PF00578">
    <property type="entry name" value="AhpC-TSA"/>
    <property type="match status" value="1"/>
</dbReference>
<dbReference type="InterPro" id="IPR036249">
    <property type="entry name" value="Thioredoxin-like_sf"/>
</dbReference>
<comment type="caution">
    <text evidence="8">The sequence shown here is derived from an EMBL/GenBank/DDBJ whole genome shotgun (WGS) entry which is preliminary data.</text>
</comment>
<sequence>MLAAALLTCALASATACTSGAPQAGWADPGNVALPGPVQVAPADRVAAPDLSGPTVTGGNQSLAHYRGRILVVNVWGSLCGPCRAEAPSLAEVARDLKPQGVSFLGINSRDLSRSGAAAFEKHFAVPYPSLYDPHGALLLRFPRGSLNPQAIPATLVLDRRGRIAAHYLGALSESRLRAMIAPLLAEQPAPPSATPPPPASP</sequence>
<keyword evidence="9" id="KW-1185">Reference proteome</keyword>
<keyword evidence="3" id="KW-0812">Transmembrane</keyword>
<feature type="domain" description="Thioredoxin" evidence="7">
    <location>
        <begin position="42"/>
        <end position="186"/>
    </location>
</feature>
<reference evidence="8 9" key="1">
    <citation type="submission" date="2021-08" db="EMBL/GenBank/DDBJ databases">
        <title>WGS of actinomycetes from Thailand.</title>
        <authorList>
            <person name="Thawai C."/>
        </authorList>
    </citation>
    <scope>NUCLEOTIDE SEQUENCE [LARGE SCALE GENOMIC DNA]</scope>
    <source>
        <strain evidence="8 9">PLK6-54</strain>
    </source>
</reference>
<dbReference type="SUPFAM" id="SSF52833">
    <property type="entry name" value="Thioredoxin-like"/>
    <property type="match status" value="1"/>
</dbReference>
<organism evidence="8 9">
    <name type="scientific">Actinacidiphila acidipaludis</name>
    <dbReference type="NCBI Taxonomy" id="2873382"/>
    <lineage>
        <taxon>Bacteria</taxon>
        <taxon>Bacillati</taxon>
        <taxon>Actinomycetota</taxon>
        <taxon>Actinomycetes</taxon>
        <taxon>Kitasatosporales</taxon>
        <taxon>Streptomycetaceae</taxon>
        <taxon>Actinacidiphila</taxon>
    </lineage>
</organism>
<dbReference type="InterPro" id="IPR050553">
    <property type="entry name" value="Thioredoxin_ResA/DsbE_sf"/>
</dbReference>
<protein>
    <submittedName>
        <fullName evidence="8">TlpA family protein disulfide reductase</fullName>
    </submittedName>
</protein>
<dbReference type="CDD" id="cd02966">
    <property type="entry name" value="TlpA_like_family"/>
    <property type="match status" value="1"/>
</dbReference>
<dbReference type="PANTHER" id="PTHR42852:SF6">
    <property type="entry name" value="THIOL:DISULFIDE INTERCHANGE PROTEIN DSBE"/>
    <property type="match status" value="1"/>
</dbReference>
<evidence type="ECO:0000256" key="5">
    <source>
        <dbReference type="ARBA" id="ARBA00023284"/>
    </source>
</evidence>
<dbReference type="Gene3D" id="3.40.30.10">
    <property type="entry name" value="Glutaredoxin"/>
    <property type="match status" value="1"/>
</dbReference>